<dbReference type="PANTHER" id="PTHR10159:SF519">
    <property type="entry name" value="DUAL SPECIFICITY PROTEIN PHOSPHATASE MPK3"/>
    <property type="match status" value="1"/>
</dbReference>
<dbReference type="VEuPathDB" id="FungiDB:SPPG_04395"/>
<keyword evidence="3" id="KW-0378">Hydrolase</keyword>
<comment type="similarity">
    <text evidence="1">Belongs to the protein-tyrosine phosphatase family. Non-receptor class dual specificity subfamily.</text>
</comment>
<feature type="compositionally biased region" description="Low complexity" evidence="5">
    <location>
        <begin position="51"/>
        <end position="68"/>
    </location>
</feature>
<evidence type="ECO:0000256" key="4">
    <source>
        <dbReference type="ARBA" id="ARBA00022912"/>
    </source>
</evidence>
<evidence type="ECO:0000256" key="1">
    <source>
        <dbReference type="ARBA" id="ARBA00008601"/>
    </source>
</evidence>
<keyword evidence="4" id="KW-0904">Protein phosphatase</keyword>
<feature type="domain" description="Tyrosine specific protein phosphatases" evidence="7">
    <location>
        <begin position="174"/>
        <end position="234"/>
    </location>
</feature>
<dbReference type="GeneID" id="27687846"/>
<dbReference type="FunCoup" id="A0A0L0HF08">
    <property type="interactions" value="180"/>
</dbReference>
<evidence type="ECO:0000259" key="7">
    <source>
        <dbReference type="PROSITE" id="PS50056"/>
    </source>
</evidence>
<evidence type="ECO:0000256" key="2">
    <source>
        <dbReference type="ARBA" id="ARBA00013064"/>
    </source>
</evidence>
<dbReference type="InterPro" id="IPR020422">
    <property type="entry name" value="TYR_PHOSPHATASE_DUAL_dom"/>
</dbReference>
<dbReference type="InterPro" id="IPR029021">
    <property type="entry name" value="Prot-tyrosine_phosphatase-like"/>
</dbReference>
<dbReference type="SUPFAM" id="SSF52799">
    <property type="entry name" value="(Phosphotyrosine protein) phosphatases II"/>
    <property type="match status" value="1"/>
</dbReference>
<evidence type="ECO:0000259" key="6">
    <source>
        <dbReference type="PROSITE" id="PS50054"/>
    </source>
</evidence>
<name>A0A0L0HF08_SPIPD</name>
<gene>
    <name evidence="8" type="ORF">SPPG_04395</name>
</gene>
<dbReference type="PANTHER" id="PTHR10159">
    <property type="entry name" value="DUAL SPECIFICITY PROTEIN PHOSPHATASE"/>
    <property type="match status" value="1"/>
</dbReference>
<dbReference type="eggNOG" id="KOG1717">
    <property type="taxonomic scope" value="Eukaryota"/>
</dbReference>
<dbReference type="Proteomes" id="UP000053201">
    <property type="component" value="Unassembled WGS sequence"/>
</dbReference>
<dbReference type="CDD" id="cd14498">
    <property type="entry name" value="DSP"/>
    <property type="match status" value="1"/>
</dbReference>
<keyword evidence="9" id="KW-1185">Reference proteome</keyword>
<evidence type="ECO:0000313" key="9">
    <source>
        <dbReference type="Proteomes" id="UP000053201"/>
    </source>
</evidence>
<dbReference type="GO" id="GO:0008330">
    <property type="term" value="F:protein tyrosine/threonine phosphatase activity"/>
    <property type="evidence" value="ECO:0007669"/>
    <property type="project" value="TreeGrafter"/>
</dbReference>
<dbReference type="OMA" id="WHHHIME"/>
<protein>
    <recommendedName>
        <fullName evidence="2">protein-tyrosine-phosphatase</fullName>
        <ecNumber evidence="2">3.1.3.48</ecNumber>
    </recommendedName>
</protein>
<dbReference type="EC" id="3.1.3.48" evidence="2"/>
<evidence type="ECO:0000256" key="3">
    <source>
        <dbReference type="ARBA" id="ARBA00022801"/>
    </source>
</evidence>
<feature type="compositionally biased region" description="Low complexity" evidence="5">
    <location>
        <begin position="14"/>
        <end position="25"/>
    </location>
</feature>
<dbReference type="OrthoDB" id="273181at2759"/>
<dbReference type="PROSITE" id="PS50056">
    <property type="entry name" value="TYR_PHOSPHATASE_2"/>
    <property type="match status" value="1"/>
</dbReference>
<dbReference type="SMART" id="SM00195">
    <property type="entry name" value="DSPc"/>
    <property type="match status" value="1"/>
</dbReference>
<reference evidence="8 9" key="1">
    <citation type="submission" date="2009-08" db="EMBL/GenBank/DDBJ databases">
        <title>The Genome Sequence of Spizellomyces punctatus strain DAOM BR117.</title>
        <authorList>
            <consortium name="The Broad Institute Genome Sequencing Platform"/>
            <person name="Russ C."/>
            <person name="Cuomo C."/>
            <person name="Shea T."/>
            <person name="Young S.K."/>
            <person name="Zeng Q."/>
            <person name="Koehrsen M."/>
            <person name="Haas B."/>
            <person name="Borodovsky M."/>
            <person name="Guigo R."/>
            <person name="Alvarado L."/>
            <person name="Berlin A."/>
            <person name="Bochicchio J."/>
            <person name="Borenstein D."/>
            <person name="Chapman S."/>
            <person name="Chen Z."/>
            <person name="Engels R."/>
            <person name="Freedman E."/>
            <person name="Gellesch M."/>
            <person name="Goldberg J."/>
            <person name="Griggs A."/>
            <person name="Gujja S."/>
            <person name="Heiman D."/>
            <person name="Hepburn T."/>
            <person name="Howarth C."/>
            <person name="Jen D."/>
            <person name="Larson L."/>
            <person name="Lewis B."/>
            <person name="Mehta T."/>
            <person name="Park D."/>
            <person name="Pearson M."/>
            <person name="Roberts A."/>
            <person name="Saif S."/>
            <person name="Shenoy N."/>
            <person name="Sisk P."/>
            <person name="Stolte C."/>
            <person name="Sykes S."/>
            <person name="Thomson T."/>
            <person name="Walk T."/>
            <person name="White J."/>
            <person name="Yandava C."/>
            <person name="Burger G."/>
            <person name="Gray M.W."/>
            <person name="Holland P.W.H."/>
            <person name="King N."/>
            <person name="Lang F.B.F."/>
            <person name="Roger A.J."/>
            <person name="Ruiz-Trillo I."/>
            <person name="Lander E."/>
            <person name="Nusbaum C."/>
        </authorList>
    </citation>
    <scope>NUCLEOTIDE SEQUENCE [LARGE SCALE GENOMIC DNA]</scope>
    <source>
        <strain evidence="8 9">DAOM BR117</strain>
    </source>
</reference>
<proteinExistence type="inferred from homology"/>
<dbReference type="Pfam" id="PF00782">
    <property type="entry name" value="DSPc"/>
    <property type="match status" value="1"/>
</dbReference>
<dbReference type="STRING" id="645134.A0A0L0HF08"/>
<dbReference type="GO" id="GO:0043409">
    <property type="term" value="P:negative regulation of MAPK cascade"/>
    <property type="evidence" value="ECO:0007669"/>
    <property type="project" value="TreeGrafter"/>
</dbReference>
<dbReference type="InterPro" id="IPR000340">
    <property type="entry name" value="Dual-sp_phosphatase_cat-dom"/>
</dbReference>
<dbReference type="RefSeq" id="XP_016608090.1">
    <property type="nucleotide sequence ID" value="XM_016752634.1"/>
</dbReference>
<dbReference type="InParanoid" id="A0A0L0HF08"/>
<dbReference type="GO" id="GO:0017017">
    <property type="term" value="F:MAP kinase tyrosine/serine/threonine phosphatase activity"/>
    <property type="evidence" value="ECO:0007669"/>
    <property type="project" value="TreeGrafter"/>
</dbReference>
<organism evidence="8 9">
    <name type="scientific">Spizellomyces punctatus (strain DAOM BR117)</name>
    <dbReference type="NCBI Taxonomy" id="645134"/>
    <lineage>
        <taxon>Eukaryota</taxon>
        <taxon>Fungi</taxon>
        <taxon>Fungi incertae sedis</taxon>
        <taxon>Chytridiomycota</taxon>
        <taxon>Chytridiomycota incertae sedis</taxon>
        <taxon>Chytridiomycetes</taxon>
        <taxon>Spizellomycetales</taxon>
        <taxon>Spizellomycetaceae</taxon>
        <taxon>Spizellomyces</taxon>
    </lineage>
</organism>
<dbReference type="PROSITE" id="PS50054">
    <property type="entry name" value="TYR_PHOSPHATASE_DUAL"/>
    <property type="match status" value="1"/>
</dbReference>
<feature type="region of interest" description="Disordered" evidence="5">
    <location>
        <begin position="1"/>
        <end position="30"/>
    </location>
</feature>
<evidence type="ECO:0000256" key="5">
    <source>
        <dbReference type="SAM" id="MobiDB-lite"/>
    </source>
</evidence>
<sequence length="254" mass="27244">MANAMAPLSPPSPQSYTTTTTTSPRSRLRNHSNLKISLPCSLAGHQTELNTPSYTTPSPTPTPSSTESHLALGSITPPVEATDNGFEVELYDQGPALILPGLYLGSHYTSQSQSTLAQLGIKAVLNVAEELAPQIIPPSTPSTTVSMYPPSPSTPTESTYLHLPLSHIPDTLAPHIPTAIKFINQAITQGHPVLVHCSQGVSRSAAIVIAYVMWERGWNVRDAYIWVKERANGICPSVGFVGVLVEWERTGMAI</sequence>
<dbReference type="AlphaFoldDB" id="A0A0L0HF08"/>
<dbReference type="InterPro" id="IPR016130">
    <property type="entry name" value="Tyr_Pase_AS"/>
</dbReference>
<feature type="domain" description="Tyrosine-protein phosphatase" evidence="6">
    <location>
        <begin position="94"/>
        <end position="253"/>
    </location>
</feature>
<feature type="region of interest" description="Disordered" evidence="5">
    <location>
        <begin position="46"/>
        <end position="70"/>
    </location>
</feature>
<accession>A0A0L0HF08</accession>
<dbReference type="PROSITE" id="PS00383">
    <property type="entry name" value="TYR_PHOSPHATASE_1"/>
    <property type="match status" value="1"/>
</dbReference>
<dbReference type="GO" id="GO:0033550">
    <property type="term" value="F:MAP kinase tyrosine phosphatase activity"/>
    <property type="evidence" value="ECO:0007669"/>
    <property type="project" value="TreeGrafter"/>
</dbReference>
<dbReference type="Gene3D" id="3.90.190.10">
    <property type="entry name" value="Protein tyrosine phosphatase superfamily"/>
    <property type="match status" value="1"/>
</dbReference>
<dbReference type="InterPro" id="IPR000387">
    <property type="entry name" value="Tyr_Pase_dom"/>
</dbReference>
<dbReference type="EMBL" id="KQ257456">
    <property type="protein sequence ID" value="KND00051.1"/>
    <property type="molecule type" value="Genomic_DNA"/>
</dbReference>
<evidence type="ECO:0000313" key="8">
    <source>
        <dbReference type="EMBL" id="KND00051.1"/>
    </source>
</evidence>
<dbReference type="GO" id="GO:0005737">
    <property type="term" value="C:cytoplasm"/>
    <property type="evidence" value="ECO:0007669"/>
    <property type="project" value="TreeGrafter"/>
</dbReference>